<proteinExistence type="predicted"/>
<accession>A0AC34FCR4</accession>
<dbReference type="WBParaSite" id="ES5_v2.g15134.t1">
    <property type="protein sequence ID" value="ES5_v2.g15134.t1"/>
    <property type="gene ID" value="ES5_v2.g15134"/>
</dbReference>
<dbReference type="Proteomes" id="UP000887579">
    <property type="component" value="Unplaced"/>
</dbReference>
<organism evidence="1 2">
    <name type="scientific">Panagrolaimus sp. ES5</name>
    <dbReference type="NCBI Taxonomy" id="591445"/>
    <lineage>
        <taxon>Eukaryota</taxon>
        <taxon>Metazoa</taxon>
        <taxon>Ecdysozoa</taxon>
        <taxon>Nematoda</taxon>
        <taxon>Chromadorea</taxon>
        <taxon>Rhabditida</taxon>
        <taxon>Tylenchina</taxon>
        <taxon>Panagrolaimomorpha</taxon>
        <taxon>Panagrolaimoidea</taxon>
        <taxon>Panagrolaimidae</taxon>
        <taxon>Panagrolaimus</taxon>
    </lineage>
</organism>
<evidence type="ECO:0000313" key="1">
    <source>
        <dbReference type="Proteomes" id="UP000887579"/>
    </source>
</evidence>
<evidence type="ECO:0000313" key="2">
    <source>
        <dbReference type="WBParaSite" id="ES5_v2.g15134.t1"/>
    </source>
</evidence>
<protein>
    <submittedName>
        <fullName evidence="2">Uncharacterized protein</fullName>
    </submittedName>
</protein>
<name>A0AC34FCR4_9BILA</name>
<sequence length="778" mass="88620">MEKPTGFNFEVFESLNATNESLEQSSTNFNFTGFENFLDTSDSLDKETNLNNLTMKEDNVKNADAALLENLEQLQSTLKEATNSMVYHLYENFLDNFSKVMAVASLSDTLLKPCCGDYCCIKFTPESIMRARLIIPSTFKKNESSYAVVLEFHFLILKLCMNGSSLTSKIGDLPVCAEFFRRVYGIPVGRYNRLCSQIMLDFSRPLGHGNSGRLRDSETICKRIGGLVNVLAAVAEPMPDGKGDLIRSVVPKNIKINTKQELDRLAASLHFHKSNAFTKCNICLTIRLGLQQNRFSPEFMLQAKHYLEEHLRDIKYEKHDYYVRMELSRSSNLLLSLAHDGMSKDKTKWPHVLEDRPKKLTDTMKIMNSLNLGVVHKTKQNELEENGVVKDQLHAYWNIDQMSGGTSDTIGSQLIHMISSCNPIPLEISIQLDNCPSNKNYNVLAIFGLLLLWVPGLKKIHLCMPQVGHTHDDVDRYFGILARGLKRQQVYSPFGYSRFIQKQLHSLVTNDLLPTTYHFLALTEPLVNKFNELHANHYFEISRDSDGNALVRIGKYLRSETFLRPKNNKESNTYIKLFKTAPDLTVFPEITPPNNLNMDNFEKLCKVMERFMSTEDFLELQSLPTFITENSKPESFQSVIQRINDRLVQTPSHGHTNSDERTVDQFLKDPKIWKTWAPPTASEITVFATEMEEVLVNDVLNSDETANPSPSESDTRARNSDDETFVQIPPPPKQRVRKTRTKNISTHVKNFSKPKRQHSTTSTVTVPKKRGRPPKAAS</sequence>
<reference evidence="2" key="1">
    <citation type="submission" date="2022-11" db="UniProtKB">
        <authorList>
            <consortium name="WormBaseParasite"/>
        </authorList>
    </citation>
    <scope>IDENTIFICATION</scope>
</reference>